<evidence type="ECO:0000256" key="1">
    <source>
        <dbReference type="SAM" id="MobiDB-lite"/>
    </source>
</evidence>
<evidence type="ECO:0000313" key="2">
    <source>
        <dbReference type="EMBL" id="CEK60957.1"/>
    </source>
</evidence>
<name>A0A0B6YXY5_9EUPU</name>
<dbReference type="AlphaFoldDB" id="A0A0B6YXY5"/>
<reference evidence="2" key="1">
    <citation type="submission" date="2014-12" db="EMBL/GenBank/DDBJ databases">
        <title>Insight into the proteome of Arion vulgaris.</title>
        <authorList>
            <person name="Aradska J."/>
            <person name="Bulat T."/>
            <person name="Smidak R."/>
            <person name="Sarate P."/>
            <person name="Gangsoo J."/>
            <person name="Sialana F."/>
            <person name="Bilban M."/>
            <person name="Lubec G."/>
        </authorList>
    </citation>
    <scope>NUCLEOTIDE SEQUENCE</scope>
    <source>
        <tissue evidence="2">Skin</tissue>
    </source>
</reference>
<accession>A0A0B6YXY5</accession>
<gene>
    <name evidence="2" type="primary">ORF40864</name>
</gene>
<sequence>HQLQQQHFRHPQHHQQQNPPTSQMSEREALKETVNNSQAEKKPELVVPISDHLHFLERFGNRFHHEKMSAFG</sequence>
<organism evidence="2">
    <name type="scientific">Arion vulgaris</name>
    <dbReference type="NCBI Taxonomy" id="1028688"/>
    <lineage>
        <taxon>Eukaryota</taxon>
        <taxon>Metazoa</taxon>
        <taxon>Spiralia</taxon>
        <taxon>Lophotrochozoa</taxon>
        <taxon>Mollusca</taxon>
        <taxon>Gastropoda</taxon>
        <taxon>Heterobranchia</taxon>
        <taxon>Euthyneura</taxon>
        <taxon>Panpulmonata</taxon>
        <taxon>Eupulmonata</taxon>
        <taxon>Stylommatophora</taxon>
        <taxon>Helicina</taxon>
        <taxon>Arionoidea</taxon>
        <taxon>Arionidae</taxon>
        <taxon>Arion</taxon>
    </lineage>
</organism>
<proteinExistence type="predicted"/>
<feature type="non-terminal residue" evidence="2">
    <location>
        <position position="1"/>
    </location>
</feature>
<protein>
    <submittedName>
        <fullName evidence="2">Uncharacterized protein</fullName>
    </submittedName>
</protein>
<feature type="region of interest" description="Disordered" evidence="1">
    <location>
        <begin position="1"/>
        <end position="45"/>
    </location>
</feature>
<dbReference type="EMBL" id="HACG01014092">
    <property type="protein sequence ID" value="CEK60957.1"/>
    <property type="molecule type" value="Transcribed_RNA"/>
</dbReference>
<feature type="non-terminal residue" evidence="2">
    <location>
        <position position="72"/>
    </location>
</feature>